<evidence type="ECO:0000313" key="12">
    <source>
        <dbReference type="Proteomes" id="UP000820818"/>
    </source>
</evidence>
<dbReference type="GO" id="GO:0000139">
    <property type="term" value="C:Golgi membrane"/>
    <property type="evidence" value="ECO:0007669"/>
    <property type="project" value="UniProtKB-SubCell"/>
</dbReference>
<evidence type="ECO:0000256" key="6">
    <source>
        <dbReference type="ARBA" id="ARBA00023034"/>
    </source>
</evidence>
<dbReference type="GO" id="GO:0016051">
    <property type="term" value="P:carbohydrate biosynthetic process"/>
    <property type="evidence" value="ECO:0007669"/>
    <property type="project" value="InterPro"/>
</dbReference>
<dbReference type="InterPro" id="IPR018011">
    <property type="entry name" value="Carb_sulfotrans_8-10"/>
</dbReference>
<sequence length="545" mass="62222">MRIPLKALSLRGRWMQWNSWKGWLYLTIFVFVSGRLLVSQGITITLNPTLDKTDSIIDGNVNNIGPKTQHGDRGLKMAVTASTWSSSPFAGSVPKSQEDGISNQLHVSAESTAPPIVSEEDKNQGNWIATGPSKETLVNDENNEPNQQRQEEVNDASLESERERRYWLRSERIKRVCRSRGVVSNPTVYATVRNETRPVRSPNSENQSVSMYEEFPVTSHFSLAPSFQTMGCFLNKVASSSLVSAFLLVHGLGPTFSSPHSLTSHILPRSIADFEFANQTYFKFMFVRHPMDRMLSCYLDKMVDSPHYSLPAFRSYVKRKARDIMDKRRGLHQRRRQPIYKPKVRKLLSAYEGTLSSNRADSQIIYGHQVGNDKTTFEADETETQKLHRYVGQRRRHDSADAPNQIANVANPAKNTTKVQPTFEEFLEFVLDTDLLGIGYDAHWVPFHRYCTPCSVPYHVIGKLETAADDFQYIWDKTGLGTQVPVPWMNRNTAPSKAKIALEKKHYSSLPRELIMRFYNAFRMDFELFDYSINDILLKAGYETV</sequence>
<protein>
    <recommendedName>
        <fullName evidence="9">Carbohydrate sulfotransferase</fullName>
        <ecNumber evidence="9">2.8.2.-</ecNumber>
    </recommendedName>
</protein>
<keyword evidence="3 9" id="KW-0808">Transferase</keyword>
<accession>A0AAD5LSA7</accession>
<keyword evidence="9" id="KW-0119">Carbohydrate metabolism</keyword>
<gene>
    <name evidence="11" type="ORF">GHT06_010530</name>
</gene>
<evidence type="ECO:0000256" key="10">
    <source>
        <dbReference type="SAM" id="MobiDB-lite"/>
    </source>
</evidence>
<keyword evidence="9" id="KW-0735">Signal-anchor</keyword>
<comment type="subcellular location">
    <subcellularLocation>
        <location evidence="1 9">Golgi apparatus membrane</location>
        <topology evidence="1 9">Single-pass type II membrane protein</topology>
    </subcellularLocation>
</comment>
<evidence type="ECO:0000256" key="8">
    <source>
        <dbReference type="ARBA" id="ARBA00023180"/>
    </source>
</evidence>
<evidence type="ECO:0000256" key="1">
    <source>
        <dbReference type="ARBA" id="ARBA00004323"/>
    </source>
</evidence>
<dbReference type="EC" id="2.8.2.-" evidence="9"/>
<feature type="region of interest" description="Disordered" evidence="10">
    <location>
        <begin position="111"/>
        <end position="161"/>
    </location>
</feature>
<evidence type="ECO:0000256" key="5">
    <source>
        <dbReference type="ARBA" id="ARBA00022989"/>
    </source>
</evidence>
<organism evidence="11 12">
    <name type="scientific">Daphnia sinensis</name>
    <dbReference type="NCBI Taxonomy" id="1820382"/>
    <lineage>
        <taxon>Eukaryota</taxon>
        <taxon>Metazoa</taxon>
        <taxon>Ecdysozoa</taxon>
        <taxon>Arthropoda</taxon>
        <taxon>Crustacea</taxon>
        <taxon>Branchiopoda</taxon>
        <taxon>Diplostraca</taxon>
        <taxon>Cladocera</taxon>
        <taxon>Anomopoda</taxon>
        <taxon>Daphniidae</taxon>
        <taxon>Daphnia</taxon>
        <taxon>Daphnia similis group</taxon>
    </lineage>
</organism>
<dbReference type="EMBL" id="WJBH02000002">
    <property type="protein sequence ID" value="KAI9563073.1"/>
    <property type="molecule type" value="Genomic_DNA"/>
</dbReference>
<dbReference type="PANTHER" id="PTHR12137">
    <property type="entry name" value="CARBOHYDRATE SULFOTRANSFERASE"/>
    <property type="match status" value="1"/>
</dbReference>
<dbReference type="GO" id="GO:0008146">
    <property type="term" value="F:sulfotransferase activity"/>
    <property type="evidence" value="ECO:0007669"/>
    <property type="project" value="InterPro"/>
</dbReference>
<evidence type="ECO:0000256" key="4">
    <source>
        <dbReference type="ARBA" id="ARBA00022692"/>
    </source>
</evidence>
<comment type="similarity">
    <text evidence="2 9">Belongs to the sulfotransferase 2 family.</text>
</comment>
<keyword evidence="5" id="KW-1133">Transmembrane helix</keyword>
<dbReference type="Pfam" id="PF03567">
    <property type="entry name" value="Sulfotransfer_2"/>
    <property type="match status" value="2"/>
</dbReference>
<evidence type="ECO:0000313" key="11">
    <source>
        <dbReference type="EMBL" id="KAI9563073.1"/>
    </source>
</evidence>
<proteinExistence type="inferred from homology"/>
<evidence type="ECO:0000256" key="9">
    <source>
        <dbReference type="RuleBase" id="RU364020"/>
    </source>
</evidence>
<keyword evidence="7" id="KW-0472">Membrane</keyword>
<dbReference type="InterPro" id="IPR005331">
    <property type="entry name" value="Sulfotransferase"/>
</dbReference>
<keyword evidence="12" id="KW-1185">Reference proteome</keyword>
<keyword evidence="6 9" id="KW-0333">Golgi apparatus</keyword>
<dbReference type="PANTHER" id="PTHR12137:SF54">
    <property type="entry name" value="CARBOHYDRATE SULFOTRANSFERASE"/>
    <property type="match status" value="1"/>
</dbReference>
<reference evidence="11 12" key="1">
    <citation type="submission" date="2022-05" db="EMBL/GenBank/DDBJ databases">
        <title>A multi-omics perspective on studying reproductive biology in Daphnia sinensis.</title>
        <authorList>
            <person name="Jia J."/>
        </authorList>
    </citation>
    <scope>NUCLEOTIDE SEQUENCE [LARGE SCALE GENOMIC DNA]</scope>
    <source>
        <strain evidence="11 12">WSL</strain>
    </source>
</reference>
<evidence type="ECO:0000256" key="7">
    <source>
        <dbReference type="ARBA" id="ARBA00023136"/>
    </source>
</evidence>
<evidence type="ECO:0000256" key="3">
    <source>
        <dbReference type="ARBA" id="ARBA00022679"/>
    </source>
</evidence>
<evidence type="ECO:0000256" key="2">
    <source>
        <dbReference type="ARBA" id="ARBA00006339"/>
    </source>
</evidence>
<name>A0AAD5LSA7_9CRUS</name>
<comment type="caution">
    <text evidence="11">The sequence shown here is derived from an EMBL/GenBank/DDBJ whole genome shotgun (WGS) entry which is preliminary data.</text>
</comment>
<keyword evidence="4" id="KW-0812">Transmembrane</keyword>
<dbReference type="AlphaFoldDB" id="A0AAD5LSA7"/>
<dbReference type="Proteomes" id="UP000820818">
    <property type="component" value="Linkage Group LG2"/>
</dbReference>
<keyword evidence="8 9" id="KW-0325">Glycoprotein</keyword>